<name>D3FBX4_CONWI</name>
<evidence type="ECO:0000256" key="1">
    <source>
        <dbReference type="SAM" id="MobiDB-lite"/>
    </source>
</evidence>
<dbReference type="eggNOG" id="ENOG5033BUR">
    <property type="taxonomic scope" value="Bacteria"/>
</dbReference>
<evidence type="ECO:0000313" key="3">
    <source>
        <dbReference type="EMBL" id="ADB51389.1"/>
    </source>
</evidence>
<keyword evidence="4" id="KW-1185">Reference proteome</keyword>
<feature type="compositionally biased region" description="Gly residues" evidence="1">
    <location>
        <begin position="168"/>
        <end position="180"/>
    </location>
</feature>
<feature type="chain" id="PRO_5003043640" evidence="2">
    <location>
        <begin position="28"/>
        <end position="227"/>
    </location>
</feature>
<proteinExistence type="predicted"/>
<gene>
    <name evidence="3" type="ordered locus">Cwoe_2970</name>
</gene>
<feature type="region of interest" description="Disordered" evidence="1">
    <location>
        <begin position="153"/>
        <end position="227"/>
    </location>
</feature>
<dbReference type="EMBL" id="CP001854">
    <property type="protein sequence ID" value="ADB51389.1"/>
    <property type="molecule type" value="Genomic_DNA"/>
</dbReference>
<sequence precursor="true">MNARTTTRALAGAAAILALAGGGVAYAASGDSPSKQGTQTAPDAARTAPAHPGDHGPGGFAFGPRGGGFLLGDAGAAADYLGLSQEELRDRLSDGRSLADVARAEGKSVEGLEEALLADATARLDRAVDDGWLGARARDEMLAGLRERIGELVQMTGPKDIPRPSFRGGPGGDCAPGRGGVPAPPAAPDGSAPEPPRDPGDSDEAPDAGSSTTPGSWRDAPAASVWS</sequence>
<dbReference type="RefSeq" id="WP_012934440.1">
    <property type="nucleotide sequence ID" value="NC_013739.1"/>
</dbReference>
<dbReference type="HOGENOM" id="CLU_1218119_0_0_11"/>
<protein>
    <submittedName>
        <fullName evidence="3">Uncharacterized protein</fullName>
    </submittedName>
</protein>
<dbReference type="KEGG" id="cwo:Cwoe_2970"/>
<evidence type="ECO:0000313" key="4">
    <source>
        <dbReference type="Proteomes" id="UP000008229"/>
    </source>
</evidence>
<feature type="signal peptide" evidence="2">
    <location>
        <begin position="1"/>
        <end position="27"/>
    </location>
</feature>
<evidence type="ECO:0000256" key="2">
    <source>
        <dbReference type="SAM" id="SignalP"/>
    </source>
</evidence>
<dbReference type="AlphaFoldDB" id="D3FBX4"/>
<keyword evidence="2" id="KW-0732">Signal</keyword>
<feature type="compositionally biased region" description="Polar residues" evidence="1">
    <location>
        <begin position="31"/>
        <end position="41"/>
    </location>
</feature>
<feature type="region of interest" description="Disordered" evidence="1">
    <location>
        <begin position="26"/>
        <end position="62"/>
    </location>
</feature>
<reference evidence="4" key="2">
    <citation type="submission" date="2010-01" db="EMBL/GenBank/DDBJ databases">
        <title>The complete genome of Conexibacter woesei DSM 14684.</title>
        <authorList>
            <consortium name="US DOE Joint Genome Institute (JGI-PGF)"/>
            <person name="Lucas S."/>
            <person name="Copeland A."/>
            <person name="Lapidus A."/>
            <person name="Glavina del Rio T."/>
            <person name="Dalin E."/>
            <person name="Tice H."/>
            <person name="Bruce D."/>
            <person name="Goodwin L."/>
            <person name="Pitluck S."/>
            <person name="Kyrpides N."/>
            <person name="Mavromatis K."/>
            <person name="Ivanova N."/>
            <person name="Mikhailova N."/>
            <person name="Chertkov O."/>
            <person name="Brettin T."/>
            <person name="Detter J.C."/>
            <person name="Han C."/>
            <person name="Larimer F."/>
            <person name="Land M."/>
            <person name="Hauser L."/>
            <person name="Markowitz V."/>
            <person name="Cheng J.-F."/>
            <person name="Hugenholtz P."/>
            <person name="Woyke T."/>
            <person name="Wu D."/>
            <person name="Pukall R."/>
            <person name="Steenblock K."/>
            <person name="Schneider S."/>
            <person name="Klenk H.-P."/>
            <person name="Eisen J.A."/>
        </authorList>
    </citation>
    <scope>NUCLEOTIDE SEQUENCE [LARGE SCALE GENOMIC DNA]</scope>
    <source>
        <strain evidence="4">DSM 14684 / CIP 108061 / JCM 11494 / NBRC 100937 / ID131577</strain>
    </source>
</reference>
<accession>D3FBX4</accession>
<reference evidence="3 4" key="1">
    <citation type="journal article" date="2010" name="Stand. Genomic Sci.">
        <title>Complete genome sequence of Conexibacter woesei type strain (ID131577).</title>
        <authorList>
            <person name="Pukall R."/>
            <person name="Lapidus A."/>
            <person name="Glavina Del Rio T."/>
            <person name="Copeland A."/>
            <person name="Tice H."/>
            <person name="Cheng J.-F."/>
            <person name="Lucas S."/>
            <person name="Chen F."/>
            <person name="Nolan M."/>
            <person name="Bruce D."/>
            <person name="Goodwin L."/>
            <person name="Pitluck S."/>
            <person name="Mavromatis K."/>
            <person name="Ivanova N."/>
            <person name="Ovchinnikova G."/>
            <person name="Pati A."/>
            <person name="Chen A."/>
            <person name="Palaniappan K."/>
            <person name="Land M."/>
            <person name="Hauser L."/>
            <person name="Chang Y.-J."/>
            <person name="Jeffries C.D."/>
            <person name="Chain P."/>
            <person name="Meincke L."/>
            <person name="Sims D."/>
            <person name="Brettin T."/>
            <person name="Detter J.C."/>
            <person name="Rohde M."/>
            <person name="Goeker M."/>
            <person name="Bristow J."/>
            <person name="Eisen J.A."/>
            <person name="Markowitz V."/>
            <person name="Kyrpides N.C."/>
            <person name="Klenk H.-P."/>
            <person name="Hugenholtz P."/>
        </authorList>
    </citation>
    <scope>NUCLEOTIDE SEQUENCE [LARGE SCALE GENOMIC DNA]</scope>
    <source>
        <strain evidence="4">DSM 14684 / CIP 108061 / JCM 11494 / NBRC 100937 / ID131577</strain>
    </source>
</reference>
<dbReference type="STRING" id="469383.Cwoe_2970"/>
<organism evidence="3 4">
    <name type="scientific">Conexibacter woesei (strain DSM 14684 / CCUG 47730 / CIP 108061 / JCM 11494 / NBRC 100937 / ID131577)</name>
    <dbReference type="NCBI Taxonomy" id="469383"/>
    <lineage>
        <taxon>Bacteria</taxon>
        <taxon>Bacillati</taxon>
        <taxon>Actinomycetota</taxon>
        <taxon>Thermoleophilia</taxon>
        <taxon>Solirubrobacterales</taxon>
        <taxon>Conexibacteraceae</taxon>
        <taxon>Conexibacter</taxon>
    </lineage>
</organism>
<dbReference type="Proteomes" id="UP000008229">
    <property type="component" value="Chromosome"/>
</dbReference>